<dbReference type="Proteomes" id="UP001054945">
    <property type="component" value="Unassembled WGS sequence"/>
</dbReference>
<reference evidence="1 2" key="1">
    <citation type="submission" date="2021-06" db="EMBL/GenBank/DDBJ databases">
        <title>Caerostris extrusa draft genome.</title>
        <authorList>
            <person name="Kono N."/>
            <person name="Arakawa K."/>
        </authorList>
    </citation>
    <scope>NUCLEOTIDE SEQUENCE [LARGE SCALE GENOMIC DNA]</scope>
</reference>
<sequence>MTRKKYLIFEYPKEPLNFTKALRTKHYLLKICKPLTIRRDPSRSHFWDADKHGGGGEGLCHKCCPSPHSKDAENSDDLGPKRSIARRRSIPPFPSANPSLPHNLQPLRTCSRNNHIIKFNVNPTTVVDPFGTQMFLGRGESNVLIHPRDRGRPGGVGREEACVTFPSYLFFFWGGVGDSHLPQH</sequence>
<evidence type="ECO:0000313" key="2">
    <source>
        <dbReference type="Proteomes" id="UP001054945"/>
    </source>
</evidence>
<evidence type="ECO:0000313" key="1">
    <source>
        <dbReference type="EMBL" id="GIZ00806.1"/>
    </source>
</evidence>
<proteinExistence type="predicted"/>
<accession>A0AAV4Y321</accession>
<name>A0AAV4Y321_CAEEX</name>
<organism evidence="1 2">
    <name type="scientific">Caerostris extrusa</name>
    <name type="common">Bark spider</name>
    <name type="synonym">Caerostris bankana</name>
    <dbReference type="NCBI Taxonomy" id="172846"/>
    <lineage>
        <taxon>Eukaryota</taxon>
        <taxon>Metazoa</taxon>
        <taxon>Ecdysozoa</taxon>
        <taxon>Arthropoda</taxon>
        <taxon>Chelicerata</taxon>
        <taxon>Arachnida</taxon>
        <taxon>Araneae</taxon>
        <taxon>Araneomorphae</taxon>
        <taxon>Entelegynae</taxon>
        <taxon>Araneoidea</taxon>
        <taxon>Araneidae</taxon>
        <taxon>Caerostris</taxon>
    </lineage>
</organism>
<comment type="caution">
    <text evidence="1">The sequence shown here is derived from an EMBL/GenBank/DDBJ whole genome shotgun (WGS) entry which is preliminary data.</text>
</comment>
<gene>
    <name evidence="1" type="ORF">CEXT_742401</name>
</gene>
<protein>
    <submittedName>
        <fullName evidence="1">Uncharacterized protein</fullName>
    </submittedName>
</protein>
<dbReference type="EMBL" id="BPLR01001209">
    <property type="protein sequence ID" value="GIZ00806.1"/>
    <property type="molecule type" value="Genomic_DNA"/>
</dbReference>
<dbReference type="AlphaFoldDB" id="A0AAV4Y321"/>
<keyword evidence="2" id="KW-1185">Reference proteome</keyword>